<feature type="domain" description="Gram-positive cocci surface proteins LPxTG" evidence="8">
    <location>
        <begin position="2098"/>
        <end position="2135"/>
    </location>
</feature>
<name>A0A5B8TEF3_9LACO</name>
<dbReference type="InterPro" id="IPR008456">
    <property type="entry name" value="Collagen-bd_dom"/>
</dbReference>
<evidence type="ECO:0000256" key="1">
    <source>
        <dbReference type="ARBA" id="ARBA00004191"/>
    </source>
</evidence>
<dbReference type="Proteomes" id="UP000321772">
    <property type="component" value="Chromosome"/>
</dbReference>
<protein>
    <submittedName>
        <fullName evidence="9">Cna B-type domain-containing protein</fullName>
    </submittedName>
</protein>
<gene>
    <name evidence="9" type="ORF">FGL77_04925</name>
</gene>
<accession>A0A5B8TEF3</accession>
<evidence type="ECO:0000313" key="10">
    <source>
        <dbReference type="Proteomes" id="UP000321772"/>
    </source>
</evidence>
<evidence type="ECO:0000256" key="7">
    <source>
        <dbReference type="SAM" id="Phobius"/>
    </source>
</evidence>
<dbReference type="Pfam" id="PF17802">
    <property type="entry name" value="SpaA"/>
    <property type="match status" value="1"/>
</dbReference>
<evidence type="ECO:0000259" key="8">
    <source>
        <dbReference type="PROSITE" id="PS50847"/>
    </source>
</evidence>
<keyword evidence="5" id="KW-0572">Peptidoglycan-anchor</keyword>
<evidence type="ECO:0000256" key="6">
    <source>
        <dbReference type="SAM" id="MobiDB-lite"/>
    </source>
</evidence>
<keyword evidence="3" id="KW-0964">Secreted</keyword>
<dbReference type="SUPFAM" id="SSF49478">
    <property type="entry name" value="Cna protein B-type domain"/>
    <property type="match status" value="11"/>
</dbReference>
<dbReference type="RefSeq" id="WP_146988652.1">
    <property type="nucleotide sequence ID" value="NZ_CP042392.1"/>
</dbReference>
<evidence type="ECO:0000256" key="4">
    <source>
        <dbReference type="ARBA" id="ARBA00022729"/>
    </source>
</evidence>
<feature type="compositionally biased region" description="Polar residues" evidence="6">
    <location>
        <begin position="206"/>
        <end position="221"/>
    </location>
</feature>
<dbReference type="NCBIfam" id="TIGR01167">
    <property type="entry name" value="LPXTG_anchor"/>
    <property type="match status" value="1"/>
</dbReference>
<dbReference type="Pfam" id="PF05738">
    <property type="entry name" value="Cna_B"/>
    <property type="match status" value="10"/>
</dbReference>
<dbReference type="InterPro" id="IPR008454">
    <property type="entry name" value="Collagen-bd_Cna-like_B-typ_dom"/>
</dbReference>
<dbReference type="GO" id="GO:0005518">
    <property type="term" value="F:collagen binding"/>
    <property type="evidence" value="ECO:0007669"/>
    <property type="project" value="InterPro"/>
</dbReference>
<reference evidence="9 10" key="1">
    <citation type="submission" date="2019-06" db="EMBL/GenBank/DDBJ databases">
        <title>Genome analyses of bacteria isolated from kimchi.</title>
        <authorList>
            <person name="Lee S."/>
            <person name="Ahn S."/>
            <person name="Roh S."/>
        </authorList>
    </citation>
    <scope>NUCLEOTIDE SEQUENCE [LARGE SCALE GENOMIC DNA]</scope>
    <source>
        <strain evidence="9 10">CBA3616</strain>
    </source>
</reference>
<feature type="compositionally biased region" description="Low complexity" evidence="6">
    <location>
        <begin position="154"/>
        <end position="189"/>
    </location>
</feature>
<dbReference type="Gene3D" id="2.60.40.740">
    <property type="match status" value="5"/>
</dbReference>
<feature type="transmembrane region" description="Helical" evidence="7">
    <location>
        <begin position="2109"/>
        <end position="2129"/>
    </location>
</feature>
<dbReference type="EMBL" id="CP042392">
    <property type="protein sequence ID" value="QEA52710.1"/>
    <property type="molecule type" value="Genomic_DNA"/>
</dbReference>
<dbReference type="Gene3D" id="2.60.40.1140">
    <property type="entry name" value="Collagen-binding surface protein Cna, B-type domain"/>
    <property type="match status" value="10"/>
</dbReference>
<keyword evidence="2" id="KW-0134">Cell wall</keyword>
<proteinExistence type="predicted"/>
<evidence type="ECO:0000256" key="2">
    <source>
        <dbReference type="ARBA" id="ARBA00022512"/>
    </source>
</evidence>
<evidence type="ECO:0000313" key="9">
    <source>
        <dbReference type="EMBL" id="QEA52710.1"/>
    </source>
</evidence>
<dbReference type="CDD" id="cd00222">
    <property type="entry name" value="CollagenBindB"/>
    <property type="match status" value="10"/>
</dbReference>
<dbReference type="InterPro" id="IPR011252">
    <property type="entry name" value="Fibrogen-bd_dom1"/>
</dbReference>
<keyword evidence="7" id="KW-0812">Transmembrane</keyword>
<dbReference type="InterPro" id="IPR041033">
    <property type="entry name" value="SpaA_PFL_dom_1"/>
</dbReference>
<evidence type="ECO:0000256" key="3">
    <source>
        <dbReference type="ARBA" id="ARBA00022525"/>
    </source>
</evidence>
<evidence type="ECO:0000256" key="5">
    <source>
        <dbReference type="ARBA" id="ARBA00023088"/>
    </source>
</evidence>
<dbReference type="InterPro" id="IPR019931">
    <property type="entry name" value="LPXTG_anchor"/>
</dbReference>
<keyword evidence="4" id="KW-0732">Signal</keyword>
<dbReference type="Gene3D" id="2.60.40.1280">
    <property type="match status" value="1"/>
</dbReference>
<dbReference type="SUPFAM" id="SSF49401">
    <property type="entry name" value="Bacterial adhesins"/>
    <property type="match status" value="6"/>
</dbReference>
<dbReference type="InterPro" id="IPR013783">
    <property type="entry name" value="Ig-like_fold"/>
</dbReference>
<dbReference type="PROSITE" id="PS50847">
    <property type="entry name" value="GRAM_POS_ANCHORING"/>
    <property type="match status" value="1"/>
</dbReference>
<dbReference type="InterPro" id="IPR008966">
    <property type="entry name" value="Adhesion_dom_sf"/>
</dbReference>
<dbReference type="Gene3D" id="2.60.40.10">
    <property type="entry name" value="Immunoglobulins"/>
    <property type="match status" value="1"/>
</dbReference>
<dbReference type="Pfam" id="PF05737">
    <property type="entry name" value="Collagen_bind"/>
    <property type="match status" value="4"/>
</dbReference>
<keyword evidence="7" id="KW-1133">Transmembrane helix</keyword>
<comment type="subcellular location">
    <subcellularLocation>
        <location evidence="1">Secreted</location>
        <location evidence="1">Cell wall</location>
    </subcellularLocation>
</comment>
<keyword evidence="7" id="KW-0472">Membrane</keyword>
<organism evidence="9 10">
    <name type="scientific">Loigolactobacillus coryniformis</name>
    <dbReference type="NCBI Taxonomy" id="1610"/>
    <lineage>
        <taxon>Bacteria</taxon>
        <taxon>Bacillati</taxon>
        <taxon>Bacillota</taxon>
        <taxon>Bacilli</taxon>
        <taxon>Lactobacillales</taxon>
        <taxon>Lactobacillaceae</taxon>
        <taxon>Loigolactobacillus</taxon>
    </lineage>
</organism>
<feature type="region of interest" description="Disordered" evidence="6">
    <location>
        <begin position="153"/>
        <end position="221"/>
    </location>
</feature>
<sequence length="2135" mass="234429">MGKKSRYATKFYVVLMMLSLVSQLFVPFLHVAAAEVSTVVTEMTAKSTGENTAELNLSLNNTSSEKKSEQIKLDSDVLMIPGVLKTLVSTEGKNVGTYQIKNRQIDVEINENVSAQVNIPVTFSATDTAATATFTNGQLTANVDVAAKQNKTLSSSTSSSEQKVTSSSEQKVTTSTSTTSSTSITSKSEVSTKSDTKKSVTKATTQDEQANDISSYLPDSSNGTIIDKADTKFTDSSNNEVSAADVTADTNVSLAYNWSIPNELKDGYSVKAGDYFEFKLPANITYRAGTGDLGDYGTYEIKSDGTVRFTFNSNVDDIENIKGTFNYNRAKINVTEPGQTTIVVPITSGDYKVGITVNPTGGNDIAKSGTVSPAKNPQSVNWQVDINTNGKTLNNAVIKDTLPKGLKLTGTQVYLLNIDLKGNITGEGRQLTEGTDYTVSDNGTVTLIGNYSKTQQAFRIKYATDIEADAIPNEGGDIKFENNATLINDGKDYPAQATVTASYGKLLDKKYDGALGSQKLNWTINYNAGDKKLPAGTVLTDNLSGAQEYTGTPKLVYTDGPNSGQEVKQDDYKITYNDDKNKTQMTIKFTNGLEQAVKITYQTQVNTPINGSTTINNSAESDGKKVAVGDRKVAEQGIVKSLGAVDYNAKTVAWNVKINYGQQEMTNWSAEDTIPNGLTLVDDMSFVLKDVTTNKALVRGTDYQFIKTDTGFKIELSGTYEKTSDEFLLTYKTSFDTKKLIGNKWTNTIAATWIDKNGAKHQNNGSADFIPKKEFVTDGTKSGSYNAVNKHITWTVVANYNQRELKNAKLVDTLTGDPEYVTDSAKLYEATINPDGSYKLGKQIDTNIDYAKDSRTLTANLPENSHKAYVMIFETSLEGKVIDALGYDNTAKYTNDGQDKDLTAKVSVPNSGKVAYKTGEQDPEDSAYAVWNITVNPEQSTLKDVTVVDKPSTNQVLDKSDVVVYGTKIATNGAITVDKTNVLTEGKDYSINITTDQTSGEQVMTIKFLHEISTAYSVHYRTLINSSKINDTLSNTVTVTGTGEKVVTGEVTTSHDVVNNSGTAEGTNLDYQLTKVDKDTDKVLSGVKFELWSYKNNAKSQLLRTGTTDDKGQIRWNNLKSGKYVLVETAPTDYQTVTDRIITLKAADANSDKLVTSTITNEKVKTSVSGEKTWVDNNDQDGVRPDEITVNLLADGKKVDSKTVTAKDGWKYEFNDLDKFKAGQAIKYTVDEAAVDGYKTTYDGNNIVNTHQVAKTSVSGQKTWSDHDNQDGVRPDEITVNLLADGKKVDSKTVTAKDGWKYEFNNLDKFKAGQAIKYTVAEAPVNGYKTTYDDNNIVNTHQVAKTSVSGQKTWLDNNDQDGNRPDSITLHLLANGKKVATKTVTAKDNWKYEFNDLDKYSAGKEIVYMITEDQVNDYNSYVSDTKNIVNKYTPGKTSATVTKAWQDADNQDGLRTSIKVQLYANDKAYGDPVELTSDTGWTYTWNDLNQRQNHKDVKYTVKEVNTPDGYVAEVNSEDQGNLIITNTHKVAKTSVSGQKTWSDHDNQDGVRPDEITVNLLADGKKVDSKTVTAKDGWKYEFNDLDKFKAGQPIKYTVAEAAVDGYKTSYDGNNITNTHEVEKTSVSGQKTWSDHDNQDGVRPDEITVNLLADGKKVDSKTVTAKDGWKYEFNDLDKFKAGQPIKYTVAEAAVDGYKTSYDGNNITNTHEVEKTSVSGQKTWSDHDNQDGVRPDEITVNLLADGKKVDSKTVTAKDGWKYEFNDLDKFKAGQPIKYTVAEAAVDGYKTSYDGNNITNTHEVEKTSVSGQKTWSDHDNQDGVRPDEITVNLLADGKKVDSKTVTAKDGWKYEFNDLDKFKAGQPIKYTVAEAAVDGYKTSYDGNNITNTHEVEKTSVSGQKTWSDHDNQDGVRPDEITVNLLADGKKVDSKTVTAKDGWKYEFNDLDKFKAGQPIKYTVAEAAVDGYKTSYDGNNITNTHEVEKTSVSGQKTWSDHDNQDGVRPDEITVNLLADGKKVDSKTVTAKDGWKYEFNDLDKFKAGQPIKYSISEDKVTGYKTTVNGYDLTNILNESSTPVKNQSINQGTPKNHKHQGLLESILPATGVLSSKNLVISGLVFILFALSSLGYVFIKRRHND</sequence>
<dbReference type="GO" id="GO:0007155">
    <property type="term" value="P:cell adhesion"/>
    <property type="evidence" value="ECO:0007669"/>
    <property type="project" value="InterPro"/>
</dbReference>